<feature type="compositionally biased region" description="Low complexity" evidence="1">
    <location>
        <begin position="245"/>
        <end position="255"/>
    </location>
</feature>
<sequence>MLGHDFARTMRAARAGDDDAFARLWRDANPTLVRYLRVVGHDDPYDGACEAWVGVVRALPDFDGDEGAWWVLLLSRARMRAQEGTLRRAWGSIGDVGAGVPAQVVDGDLVDPIDLDDLDKLGPEEQWRGALSDALSAMRDLPLGQGEVLLLRLAAGLSVSQTGLVADLDEVAVRRLEDRGLDRLAVDRELLAWSLAAPVTPGELADERVVLGRYRALGLTPAPDRDSALLARARRAPRAGEQRTRSGSAARGAAAVARRSRSAVVALAALSTCAVSLGGLSAAAYVGVLPDPVQEVMHRAVGAPAPPTAPPNRDTPGQRAPGPAGASHGHLPPSGPAGRSTTRGSGQQVTGPAPSPGSGAPRATAPPQPQDATSPPATASPDHSKGSGKDRPASTRSTAPGPGQGPTKTPKPVRTSKPAKTGKPDTIAGTGKTGKTAKTGKAGGDGAASQGSTAGTSATAPAPGATTP</sequence>
<evidence type="ECO:0008006" key="4">
    <source>
        <dbReference type="Google" id="ProtNLM"/>
    </source>
</evidence>
<dbReference type="RefSeq" id="WP_171242396.1">
    <property type="nucleotide sequence ID" value="NZ_JABEPQ010000001.1"/>
</dbReference>
<feature type="region of interest" description="Disordered" evidence="1">
    <location>
        <begin position="234"/>
        <end position="255"/>
    </location>
</feature>
<comment type="caution">
    <text evidence="2">The sequence shown here is derived from an EMBL/GenBank/DDBJ whole genome shotgun (WGS) entry which is preliminary data.</text>
</comment>
<dbReference type="InterPro" id="IPR013325">
    <property type="entry name" value="RNA_pol_sigma_r2"/>
</dbReference>
<feature type="region of interest" description="Disordered" evidence="1">
    <location>
        <begin position="302"/>
        <end position="468"/>
    </location>
</feature>
<dbReference type="GO" id="GO:0006352">
    <property type="term" value="P:DNA-templated transcription initiation"/>
    <property type="evidence" value="ECO:0007669"/>
    <property type="project" value="InterPro"/>
</dbReference>
<dbReference type="Gene3D" id="1.10.1740.10">
    <property type="match status" value="1"/>
</dbReference>
<keyword evidence="3" id="KW-1185">Reference proteome</keyword>
<dbReference type="GO" id="GO:0003700">
    <property type="term" value="F:DNA-binding transcription factor activity"/>
    <property type="evidence" value="ECO:0007669"/>
    <property type="project" value="InterPro"/>
</dbReference>
<evidence type="ECO:0000313" key="2">
    <source>
        <dbReference type="EMBL" id="NNM45365.1"/>
    </source>
</evidence>
<feature type="compositionally biased region" description="Polar residues" evidence="1">
    <location>
        <begin position="339"/>
        <end position="349"/>
    </location>
</feature>
<accession>A0A849HBQ1</accession>
<dbReference type="SUPFAM" id="SSF88946">
    <property type="entry name" value="Sigma2 domain of RNA polymerase sigma factors"/>
    <property type="match status" value="1"/>
</dbReference>
<evidence type="ECO:0000256" key="1">
    <source>
        <dbReference type="SAM" id="MobiDB-lite"/>
    </source>
</evidence>
<dbReference type="AlphaFoldDB" id="A0A849HBQ1"/>
<feature type="compositionally biased region" description="Low complexity" evidence="1">
    <location>
        <begin position="428"/>
        <end position="440"/>
    </location>
</feature>
<feature type="compositionally biased region" description="Low complexity" evidence="1">
    <location>
        <begin position="447"/>
        <end position="468"/>
    </location>
</feature>
<feature type="compositionally biased region" description="Basic and acidic residues" evidence="1">
    <location>
        <begin position="382"/>
        <end position="393"/>
    </location>
</feature>
<organism evidence="2 3">
    <name type="scientific">Knoellia koreensis</name>
    <dbReference type="NCBI Taxonomy" id="2730921"/>
    <lineage>
        <taxon>Bacteria</taxon>
        <taxon>Bacillati</taxon>
        <taxon>Actinomycetota</taxon>
        <taxon>Actinomycetes</taxon>
        <taxon>Micrococcales</taxon>
        <taxon>Intrasporangiaceae</taxon>
        <taxon>Knoellia</taxon>
    </lineage>
</organism>
<proteinExistence type="predicted"/>
<dbReference type="InterPro" id="IPR036388">
    <property type="entry name" value="WH-like_DNA-bd_sf"/>
</dbReference>
<gene>
    <name evidence="2" type="ORF">HJG52_05010</name>
</gene>
<dbReference type="Proteomes" id="UP000588586">
    <property type="component" value="Unassembled WGS sequence"/>
</dbReference>
<reference evidence="2 3" key="1">
    <citation type="submission" date="2020-04" db="EMBL/GenBank/DDBJ databases">
        <title>Knoellia sp. isolate from air conditioner.</title>
        <authorList>
            <person name="Chea S."/>
            <person name="Kim D.-U."/>
        </authorList>
    </citation>
    <scope>NUCLEOTIDE SEQUENCE [LARGE SCALE GENOMIC DNA]</scope>
    <source>
        <strain evidence="2 3">DB2414S</strain>
    </source>
</reference>
<evidence type="ECO:0000313" key="3">
    <source>
        <dbReference type="Proteomes" id="UP000588586"/>
    </source>
</evidence>
<protein>
    <recommendedName>
        <fullName evidence="4">DNA-directed RNA polymerase specialized sigma24 family protein</fullName>
    </recommendedName>
</protein>
<feature type="compositionally biased region" description="Low complexity" evidence="1">
    <location>
        <begin position="350"/>
        <end position="363"/>
    </location>
</feature>
<dbReference type="EMBL" id="JABEPQ010000001">
    <property type="protein sequence ID" value="NNM45365.1"/>
    <property type="molecule type" value="Genomic_DNA"/>
</dbReference>
<dbReference type="Gene3D" id="1.10.10.10">
    <property type="entry name" value="Winged helix-like DNA-binding domain superfamily/Winged helix DNA-binding domain"/>
    <property type="match status" value="1"/>
</dbReference>
<name>A0A849HBQ1_9MICO</name>